<evidence type="ECO:0000256" key="6">
    <source>
        <dbReference type="SAM" id="Phobius"/>
    </source>
</evidence>
<dbReference type="RefSeq" id="WP_232398853.1">
    <property type="nucleotide sequence ID" value="NZ_CP102173.1"/>
</dbReference>
<feature type="transmembrane region" description="Helical" evidence="6">
    <location>
        <begin position="403"/>
        <end position="420"/>
    </location>
</feature>
<proteinExistence type="predicted"/>
<dbReference type="PIRSF" id="PIRSF006060">
    <property type="entry name" value="AA_transporter"/>
    <property type="match status" value="1"/>
</dbReference>
<feature type="transmembrane region" description="Helical" evidence="6">
    <location>
        <begin position="287"/>
        <end position="310"/>
    </location>
</feature>
<keyword evidence="4 6" id="KW-1133">Transmembrane helix</keyword>
<keyword evidence="3 6" id="KW-0812">Transmembrane</keyword>
<dbReference type="Proteomes" id="UP001316184">
    <property type="component" value="Chromosome"/>
</dbReference>
<feature type="transmembrane region" description="Helical" evidence="6">
    <location>
        <begin position="360"/>
        <end position="382"/>
    </location>
</feature>
<dbReference type="InterPro" id="IPR050367">
    <property type="entry name" value="APC_superfamily"/>
</dbReference>
<keyword evidence="8" id="KW-1185">Reference proteome</keyword>
<feature type="transmembrane region" description="Helical" evidence="6">
    <location>
        <begin position="164"/>
        <end position="184"/>
    </location>
</feature>
<organism evidence="7 8">
    <name type="scientific">Aeromicrobium wangtongii</name>
    <dbReference type="NCBI Taxonomy" id="2969247"/>
    <lineage>
        <taxon>Bacteria</taxon>
        <taxon>Bacillati</taxon>
        <taxon>Actinomycetota</taxon>
        <taxon>Actinomycetes</taxon>
        <taxon>Propionibacteriales</taxon>
        <taxon>Nocardioidaceae</taxon>
        <taxon>Aeromicrobium</taxon>
    </lineage>
</organism>
<dbReference type="EMBL" id="CP102173">
    <property type="protein sequence ID" value="UUP14902.1"/>
    <property type="molecule type" value="Genomic_DNA"/>
</dbReference>
<dbReference type="Pfam" id="PF13520">
    <property type="entry name" value="AA_permease_2"/>
    <property type="match status" value="1"/>
</dbReference>
<protein>
    <submittedName>
        <fullName evidence="7">Amino acid permease</fullName>
    </submittedName>
</protein>
<keyword evidence="5 6" id="KW-0472">Membrane</keyword>
<name>A0ABY5MAQ8_9ACTN</name>
<dbReference type="PANTHER" id="PTHR42770">
    <property type="entry name" value="AMINO ACID TRANSPORTER-RELATED"/>
    <property type="match status" value="1"/>
</dbReference>
<keyword evidence="2" id="KW-1003">Cell membrane</keyword>
<feature type="transmembrane region" description="Helical" evidence="6">
    <location>
        <begin position="25"/>
        <end position="43"/>
    </location>
</feature>
<feature type="transmembrane region" description="Helical" evidence="6">
    <location>
        <begin position="49"/>
        <end position="71"/>
    </location>
</feature>
<evidence type="ECO:0000313" key="7">
    <source>
        <dbReference type="EMBL" id="UUP14902.1"/>
    </source>
</evidence>
<sequence>MSLPASDPELESAPGRQMGLGQSTALVVGTIIGVGVFSLPYSLAGFGPISLVAMAIGSLAAIAFALLFAALSRRMPADGGLYAYSRTAFGNGVGFGNAWSYWIDACAGNAAIAVGWVFYVEHFVNKGGHTGVSILIALACLWIPAAVNLTGVRTVGEFQVVTTVLKFIPLVFLATVGLFFVQAGNFTPWNTSGDSSVSAIGGAMAICLFTYLGVETAAVAAARVRDPRRNIPRATVLGTLSAAVVYMLSLTAVFGIVPASSLSLGENKDSYAVAASSILGGSWPGDLVAAAVVISGLGASNGWTMICAEMPRAAADDRLFPSAFIRTNRHGAPFVGILASAVLASVAVVVSFLGTDGATVFTTLVLMTGITAAIPFGFSALAQISWRIRDRRLGITAHFVRDVAVAVVSLAASIAFIYYSRNNGDSWYVVWGPFLMAGIALLLGVPVYLAQRAHMVAPPPVPDYE</sequence>
<comment type="subcellular location">
    <subcellularLocation>
        <location evidence="1">Cell membrane</location>
        <topology evidence="1">Multi-pass membrane protein</topology>
    </subcellularLocation>
</comment>
<evidence type="ECO:0000256" key="5">
    <source>
        <dbReference type="ARBA" id="ARBA00023136"/>
    </source>
</evidence>
<feature type="transmembrane region" description="Helical" evidence="6">
    <location>
        <begin position="196"/>
        <end position="222"/>
    </location>
</feature>
<dbReference type="InterPro" id="IPR002293">
    <property type="entry name" value="AA/rel_permease1"/>
</dbReference>
<evidence type="ECO:0000256" key="1">
    <source>
        <dbReference type="ARBA" id="ARBA00004651"/>
    </source>
</evidence>
<evidence type="ECO:0000313" key="8">
    <source>
        <dbReference type="Proteomes" id="UP001316184"/>
    </source>
</evidence>
<gene>
    <name evidence="7" type="ORF">NQV15_06215</name>
</gene>
<evidence type="ECO:0000256" key="3">
    <source>
        <dbReference type="ARBA" id="ARBA00022692"/>
    </source>
</evidence>
<feature type="transmembrane region" description="Helical" evidence="6">
    <location>
        <begin position="426"/>
        <end position="449"/>
    </location>
</feature>
<feature type="transmembrane region" description="Helical" evidence="6">
    <location>
        <begin position="331"/>
        <end position="354"/>
    </location>
</feature>
<dbReference type="Gene3D" id="1.20.1740.10">
    <property type="entry name" value="Amino acid/polyamine transporter I"/>
    <property type="match status" value="1"/>
</dbReference>
<evidence type="ECO:0000256" key="4">
    <source>
        <dbReference type="ARBA" id="ARBA00022989"/>
    </source>
</evidence>
<reference evidence="7 8" key="1">
    <citation type="submission" date="2022-08" db="EMBL/GenBank/DDBJ databases">
        <title>novel species in genus Aeromicrobium.</title>
        <authorList>
            <person name="Ye L."/>
        </authorList>
    </citation>
    <scope>NUCLEOTIDE SEQUENCE [LARGE SCALE GENOMIC DNA]</scope>
    <source>
        <strain evidence="8">zg-Y1379</strain>
    </source>
</reference>
<feature type="transmembrane region" description="Helical" evidence="6">
    <location>
        <begin position="234"/>
        <end position="257"/>
    </location>
</feature>
<feature type="transmembrane region" description="Helical" evidence="6">
    <location>
        <begin position="101"/>
        <end position="119"/>
    </location>
</feature>
<dbReference type="PANTHER" id="PTHR42770:SF18">
    <property type="entry name" value="ARGININE_AGMATINE ANTIPORTER"/>
    <property type="match status" value="1"/>
</dbReference>
<evidence type="ECO:0000256" key="2">
    <source>
        <dbReference type="ARBA" id="ARBA00022475"/>
    </source>
</evidence>
<feature type="transmembrane region" description="Helical" evidence="6">
    <location>
        <begin position="131"/>
        <end position="152"/>
    </location>
</feature>
<accession>A0ABY5MAQ8</accession>